<dbReference type="Gene3D" id="3.40.50.720">
    <property type="entry name" value="NAD(P)-binding Rossmann-like Domain"/>
    <property type="match status" value="1"/>
</dbReference>
<dbReference type="SUPFAM" id="SSF51735">
    <property type="entry name" value="NAD(P)-binding Rossmann-fold domains"/>
    <property type="match status" value="1"/>
</dbReference>
<evidence type="ECO:0000313" key="3">
    <source>
        <dbReference type="Proteomes" id="UP001256711"/>
    </source>
</evidence>
<comment type="caution">
    <text evidence="2">The sequence shown here is derived from an EMBL/GenBank/DDBJ whole genome shotgun (WGS) entry which is preliminary data.</text>
</comment>
<dbReference type="EMBL" id="JARQBJ010000002">
    <property type="protein sequence ID" value="MDT2809736.1"/>
    <property type="molecule type" value="Genomic_DNA"/>
</dbReference>
<dbReference type="Pfam" id="PF13460">
    <property type="entry name" value="NAD_binding_10"/>
    <property type="match status" value="1"/>
</dbReference>
<protein>
    <submittedName>
        <fullName evidence="2">NAD(P)H-binding protein</fullName>
    </submittedName>
</protein>
<organism evidence="2 3">
    <name type="scientific">Enterococcus asini</name>
    <dbReference type="NCBI Taxonomy" id="57732"/>
    <lineage>
        <taxon>Bacteria</taxon>
        <taxon>Bacillati</taxon>
        <taxon>Bacillota</taxon>
        <taxon>Bacilli</taxon>
        <taxon>Lactobacillales</taxon>
        <taxon>Enterococcaceae</taxon>
        <taxon>Enterococcus</taxon>
    </lineage>
</organism>
<feature type="domain" description="NAD(P)-binding" evidence="1">
    <location>
        <begin position="7"/>
        <end position="187"/>
    </location>
</feature>
<name>A0AAW8TYI0_9ENTE</name>
<dbReference type="AlphaFoldDB" id="A0AAW8TYI0"/>
<evidence type="ECO:0000313" key="2">
    <source>
        <dbReference type="EMBL" id="MDT2809736.1"/>
    </source>
</evidence>
<proteinExistence type="predicted"/>
<evidence type="ECO:0000259" key="1">
    <source>
        <dbReference type="Pfam" id="PF13460"/>
    </source>
</evidence>
<dbReference type="PANTHER" id="PTHR15020:SF50">
    <property type="entry name" value="UPF0659 PROTEIN YMR090W"/>
    <property type="match status" value="1"/>
</dbReference>
<gene>
    <name evidence="2" type="ORF">P7H43_04510</name>
</gene>
<dbReference type="PANTHER" id="PTHR15020">
    <property type="entry name" value="FLAVIN REDUCTASE-RELATED"/>
    <property type="match status" value="1"/>
</dbReference>
<dbReference type="RefSeq" id="WP_118339838.1">
    <property type="nucleotide sequence ID" value="NZ_CABJBY010000002.1"/>
</dbReference>
<accession>A0AAW8TYI0</accession>
<dbReference type="InterPro" id="IPR036291">
    <property type="entry name" value="NAD(P)-bd_dom_sf"/>
</dbReference>
<sequence>MKIFVVGATGRVGQLLTEKLAAKGHNVFAASRSAEKIPETDRIKPIPFDLHASVAEIAQQIRLMDVIYFVAGSRGQDLLQADLFGAVKLMQAAEEGHVPRYIQLSSLFALEPERWSESYLAEIMDYNIAKYFSDNWLIHNTNLAYTILQPGSLVEGPATGEVSLQVTDIGKNAIGDVAEVLASLLDYPNTTGKVITMHEGSTPIATALADI</sequence>
<dbReference type="Proteomes" id="UP001256711">
    <property type="component" value="Unassembled WGS sequence"/>
</dbReference>
<dbReference type="InterPro" id="IPR016040">
    <property type="entry name" value="NAD(P)-bd_dom"/>
</dbReference>
<reference evidence="2" key="1">
    <citation type="submission" date="2023-03" db="EMBL/GenBank/DDBJ databases">
        <authorList>
            <person name="Shen W."/>
            <person name="Cai J."/>
        </authorList>
    </citation>
    <scope>NUCLEOTIDE SEQUENCE</scope>
    <source>
        <strain evidence="2">B226-2</strain>
    </source>
</reference>